<evidence type="ECO:0000256" key="5">
    <source>
        <dbReference type="SAM" id="Phobius"/>
    </source>
</evidence>
<evidence type="ECO:0000256" key="2">
    <source>
        <dbReference type="ARBA" id="ARBA00022692"/>
    </source>
</evidence>
<dbReference type="EMBL" id="JBHFFA010000001">
    <property type="protein sequence ID" value="KAL2652511.1"/>
    <property type="molecule type" value="Genomic_DNA"/>
</dbReference>
<reference evidence="7 8" key="1">
    <citation type="submission" date="2024-09" db="EMBL/GenBank/DDBJ databases">
        <title>Chromosome-scale assembly of Riccia fluitans.</title>
        <authorList>
            <person name="Paukszto L."/>
            <person name="Sawicki J."/>
            <person name="Karawczyk K."/>
            <person name="Piernik-Szablinska J."/>
            <person name="Szczecinska M."/>
            <person name="Mazdziarz M."/>
        </authorList>
    </citation>
    <scope>NUCLEOTIDE SEQUENCE [LARGE SCALE GENOMIC DNA]</scope>
    <source>
        <strain evidence="7">Rf_01</strain>
        <tissue evidence="7">Aerial parts of the thallus</tissue>
    </source>
</reference>
<dbReference type="InterPro" id="IPR051010">
    <property type="entry name" value="BCAA_transport"/>
</dbReference>
<dbReference type="GO" id="GO:0016020">
    <property type="term" value="C:membrane"/>
    <property type="evidence" value="ECO:0007669"/>
    <property type="project" value="UniProtKB-SubCell"/>
</dbReference>
<evidence type="ECO:0000256" key="1">
    <source>
        <dbReference type="ARBA" id="ARBA00004370"/>
    </source>
</evidence>
<proteinExistence type="predicted"/>
<evidence type="ECO:0000256" key="4">
    <source>
        <dbReference type="ARBA" id="ARBA00023136"/>
    </source>
</evidence>
<dbReference type="Proteomes" id="UP001605036">
    <property type="component" value="Unassembled WGS sequence"/>
</dbReference>
<keyword evidence="3 5" id="KW-1133">Transmembrane helix</keyword>
<dbReference type="InterPro" id="IPR028082">
    <property type="entry name" value="Peripla_BP_I"/>
</dbReference>
<keyword evidence="4 5" id="KW-0472">Membrane</keyword>
<keyword evidence="2 5" id="KW-0812">Transmembrane</keyword>
<name>A0ABD1ZNQ5_9MARC</name>
<dbReference type="Pfam" id="PF01094">
    <property type="entry name" value="ANF_receptor"/>
    <property type="match status" value="1"/>
</dbReference>
<gene>
    <name evidence="7" type="ORF">R1flu_020639</name>
</gene>
<keyword evidence="8" id="KW-1185">Reference proteome</keyword>
<organism evidence="7 8">
    <name type="scientific">Riccia fluitans</name>
    <dbReference type="NCBI Taxonomy" id="41844"/>
    <lineage>
        <taxon>Eukaryota</taxon>
        <taxon>Viridiplantae</taxon>
        <taxon>Streptophyta</taxon>
        <taxon>Embryophyta</taxon>
        <taxon>Marchantiophyta</taxon>
        <taxon>Marchantiopsida</taxon>
        <taxon>Marchantiidae</taxon>
        <taxon>Marchantiales</taxon>
        <taxon>Ricciaceae</taxon>
        <taxon>Riccia</taxon>
    </lineage>
</organism>
<evidence type="ECO:0000256" key="3">
    <source>
        <dbReference type="ARBA" id="ARBA00022989"/>
    </source>
</evidence>
<evidence type="ECO:0000259" key="6">
    <source>
        <dbReference type="Pfam" id="PF01094"/>
    </source>
</evidence>
<dbReference type="InterPro" id="IPR001828">
    <property type="entry name" value="ANF_lig-bd_rcpt"/>
</dbReference>
<dbReference type="PANTHER" id="PTHR30483:SF6">
    <property type="entry name" value="PERIPLASMIC BINDING PROTEIN OF ABC TRANSPORTER FOR NATURAL AMINO ACIDS"/>
    <property type="match status" value="1"/>
</dbReference>
<dbReference type="Gene3D" id="3.40.50.2300">
    <property type="match status" value="2"/>
</dbReference>
<sequence length="523" mass="57300">MSIPFSRIRSHVPKQPHQQLLERYDSGSSGVILLQSTIQRLEIIFALLPSCPSPVLLLESAAAATASGTYMLGFLYPSAGANIPASLSQEWRSAFQVAVDVLNANRPYRFEAYMEESGCNNYSATQDGASRLLRQENLLGAVGPACSAAVLAAAPIFDKNLGPAALVSFAATAEPLSNRTYFPAFFRTVYSDRHQAKAIVASMRRLNITNATVLYTKDYYSTSLASEINMTAGGVRMVLLEPGYNSTLSKEQLKTVLNSLEPSGVVVLVVPPSVAGDIWKMASKIDKVRYPWWYFGSDGVTSFEPADMDQELVKVLEGEIGIAPYGGDLSANSQCSKFYAHWQEMKDKYPGLQAFGSKRSRSYVPYLFDAVTAFYEVVDDLLANGLEVTRQNVFSAFKGTLDEHKLRFTGCTGVVELDPETGSRSVTAQPPIYDLVSLTVHSWELKGRISNESFINLLPLERPGLYPAPGQEMYAPKPGENKKPSAGVIAGIVFLVIALIVLLAACFVYYAKKYNAQMFNRLN</sequence>
<dbReference type="AlphaFoldDB" id="A0ABD1ZNQ5"/>
<evidence type="ECO:0000313" key="7">
    <source>
        <dbReference type="EMBL" id="KAL2652511.1"/>
    </source>
</evidence>
<evidence type="ECO:0000313" key="8">
    <source>
        <dbReference type="Proteomes" id="UP001605036"/>
    </source>
</evidence>
<protein>
    <recommendedName>
        <fullName evidence="6">Receptor ligand binding region domain-containing protein</fullName>
    </recommendedName>
</protein>
<dbReference type="SUPFAM" id="SSF53822">
    <property type="entry name" value="Periplasmic binding protein-like I"/>
    <property type="match status" value="1"/>
</dbReference>
<dbReference type="PANTHER" id="PTHR30483">
    <property type="entry name" value="LEUCINE-SPECIFIC-BINDING PROTEIN"/>
    <property type="match status" value="1"/>
</dbReference>
<feature type="transmembrane region" description="Helical" evidence="5">
    <location>
        <begin position="486"/>
        <end position="511"/>
    </location>
</feature>
<accession>A0ABD1ZNQ5</accession>
<comment type="subcellular location">
    <subcellularLocation>
        <location evidence="1">Membrane</location>
    </subcellularLocation>
</comment>
<comment type="caution">
    <text evidence="7">The sequence shown here is derived from an EMBL/GenBank/DDBJ whole genome shotgun (WGS) entry which is preliminary data.</text>
</comment>
<feature type="domain" description="Receptor ligand binding region" evidence="6">
    <location>
        <begin position="91"/>
        <end position="420"/>
    </location>
</feature>